<organism evidence="2 3">
    <name type="scientific">Duganella alba</name>
    <dbReference type="NCBI Taxonomy" id="2666081"/>
    <lineage>
        <taxon>Bacteria</taxon>
        <taxon>Pseudomonadati</taxon>
        <taxon>Pseudomonadota</taxon>
        <taxon>Betaproteobacteria</taxon>
        <taxon>Burkholderiales</taxon>
        <taxon>Oxalobacteraceae</taxon>
        <taxon>Telluria group</taxon>
        <taxon>Duganella</taxon>
    </lineage>
</organism>
<protein>
    <submittedName>
        <fullName evidence="2">Transposase</fullName>
    </submittedName>
</protein>
<dbReference type="Pfam" id="PF04754">
    <property type="entry name" value="Transposase_31"/>
    <property type="match status" value="1"/>
</dbReference>
<dbReference type="RefSeq" id="WP_154368376.1">
    <property type="nucleotide sequence ID" value="NZ_WKJM01000010.1"/>
</dbReference>
<dbReference type="InterPro" id="IPR051699">
    <property type="entry name" value="Rpn/YhgA-like_nuclease"/>
</dbReference>
<evidence type="ECO:0000313" key="3">
    <source>
        <dbReference type="Proteomes" id="UP000481037"/>
    </source>
</evidence>
<evidence type="ECO:0000313" key="2">
    <source>
        <dbReference type="EMBL" id="MRX08884.1"/>
    </source>
</evidence>
<dbReference type="PANTHER" id="PTHR34611">
    <property type="match status" value="1"/>
</dbReference>
<evidence type="ECO:0000259" key="1">
    <source>
        <dbReference type="Pfam" id="PF04754"/>
    </source>
</evidence>
<reference evidence="2 3" key="1">
    <citation type="submission" date="2019-11" db="EMBL/GenBank/DDBJ databases">
        <title>Novel species isolated from a subtropical stream in China.</title>
        <authorList>
            <person name="Lu H."/>
        </authorList>
    </citation>
    <scope>NUCLEOTIDE SEQUENCE [LARGE SCALE GENOMIC DNA]</scope>
    <source>
        <strain evidence="2 3">FT25W</strain>
    </source>
</reference>
<keyword evidence="3" id="KW-1185">Reference proteome</keyword>
<name>A0A6L5QGH2_9BURK</name>
<accession>A0A6L5QGH2</accession>
<dbReference type="PANTHER" id="PTHR34611:SF2">
    <property type="entry name" value="INACTIVE RECOMBINATION-PROMOTING NUCLEASE-LIKE PROTEIN RPNE-RELATED"/>
    <property type="match status" value="1"/>
</dbReference>
<dbReference type="AlphaFoldDB" id="A0A6L5QGH2"/>
<proteinExistence type="predicted"/>
<dbReference type="EMBL" id="WKJM01000010">
    <property type="protein sequence ID" value="MRX08884.1"/>
    <property type="molecule type" value="Genomic_DNA"/>
</dbReference>
<feature type="domain" description="Transposase (putative) YhgA-like" evidence="1">
    <location>
        <begin position="6"/>
        <end position="160"/>
    </location>
</feature>
<dbReference type="Proteomes" id="UP000481037">
    <property type="component" value="Unassembled WGS sequence"/>
</dbReference>
<comment type="caution">
    <text evidence="2">The sequence shown here is derived from an EMBL/GenBank/DDBJ whole genome shotgun (WGS) entry which is preliminary data.</text>
</comment>
<gene>
    <name evidence="2" type="ORF">GJ697_13665</name>
</gene>
<sequence length="334" mass="37453">MSPRSDKLYKQLFSHPEIVRDLVTGFLSADWAQGLAVGAFERVNASYASDGGKARHEDVVWRACIGGEWVYVYILLEFQARPDKWMALRMQVYVGLLYQDLVAQHKLSKHGKLPPVLPIVLYHGHQPWHAATELAQLMLTPPSGLERFQANQQYILLDRHHDSQRGDIISLLFRLLHAQTGSEMRAAVDLLAERVRQDDMASARESLKRWIQLTLQDASGLTSMDLEEEFAMKTARKFTTDEMFSPEIFERPIREAAHKASEEGRQQGLQEGELLAMRMLLGDLLAGKKMPADLSQKISEANAGELRAAIKALAGGASPRQLFAEGRGGLDSHQ</sequence>
<dbReference type="InterPro" id="IPR006842">
    <property type="entry name" value="Transposase_31"/>
</dbReference>